<evidence type="ECO:0000313" key="18">
    <source>
        <dbReference type="EnsemblMetazoa" id="SCAU000019-PA"/>
    </source>
</evidence>
<dbReference type="GO" id="GO:0009897">
    <property type="term" value="C:external side of plasma membrane"/>
    <property type="evidence" value="ECO:0007669"/>
    <property type="project" value="TreeGrafter"/>
</dbReference>
<evidence type="ECO:0000256" key="11">
    <source>
        <dbReference type="ARBA" id="ARBA00023180"/>
    </source>
</evidence>
<dbReference type="GO" id="GO:0033627">
    <property type="term" value="P:cell adhesion mediated by integrin"/>
    <property type="evidence" value="ECO:0007669"/>
    <property type="project" value="TreeGrafter"/>
</dbReference>
<feature type="repeat" description="FG-GAP" evidence="12">
    <location>
        <begin position="279"/>
        <end position="330"/>
    </location>
</feature>
<dbReference type="SUPFAM" id="SSF69179">
    <property type="entry name" value="Integrin domains"/>
    <property type="match status" value="3"/>
</dbReference>
<feature type="region of interest" description="Disordered" evidence="14">
    <location>
        <begin position="1120"/>
        <end position="1173"/>
    </location>
</feature>
<dbReference type="InterPro" id="IPR013517">
    <property type="entry name" value="FG-GAP"/>
</dbReference>
<keyword evidence="5" id="KW-0677">Repeat</keyword>
<evidence type="ECO:0000259" key="17">
    <source>
        <dbReference type="Pfam" id="PF20806"/>
    </source>
</evidence>
<evidence type="ECO:0000259" key="16">
    <source>
        <dbReference type="Pfam" id="PF20805"/>
    </source>
</evidence>
<dbReference type="OrthoDB" id="5317514at2759"/>
<keyword evidence="11" id="KW-0325">Glycoprotein</keyword>
<dbReference type="InterPro" id="IPR013519">
    <property type="entry name" value="Int_alpha_beta-p"/>
</dbReference>
<feature type="repeat" description="FG-GAP" evidence="12">
    <location>
        <begin position="55"/>
        <end position="119"/>
    </location>
</feature>
<sequence>MKKLFQATTRQRSLPAARHSNNYYITKTTSGWMILLAICCAVLVWPMATAYNVDIPTYVIHQRPEHNTMFGFSIALHKGPYQNSLVVGAPKFDTSSFQEGVKEAGAVFNCGMDDDQCTLVRFDSSSNNRNTHGDVIDRKSYQWLGATVATSKDNDFVVACAPRYVFHTITPTKNLRWDPIGTCFTTRNFTHFKEVSPCRTNNWGYHRQGYCQAGFSAAATANGDRLYIGAPGSWYWQGQSYSVSPNATFPYKPPFYQPFGTGGQTYSQDVTRPENQVYSTAESSSSDDDSYLGYSMVSGHFNGDGIEDVAIGMPRGAGLLGKIVVNQWNMVNIFNITGRQIGEYFGYALATSDVDGDGFDDLIIGAPMYSEHGNTEGKYDVGRVYILLQKRGAERWSVEHIRDGYNTKGRFGLALTTLGDINRDGYGDFAVGAPYDGAFGRGVVYIFHGSANGPLQKPSQIIRAEDVVGVAPYPSTFGFALSGGIDMDGNTYPDLAVGAYTSAQVFIFKSRPVAAVDAATYFNSASKLINLEDKACSSKRDGRAVPCTNLTTCWSYKGEHLPSRLNFTVSWVLDAKKTKNPRMFFMSNLNNMRSMFIALNYGQQFCHTETVYIDNVEDKLTPLEVETRYNLTSNMEPVHMVRRRRAALEPVIDQNRETVQRDTINIQKNCGADNICVPDLKLEIKTVDKYLSGSPDPLTIDVFISNNNEDAFEAAFYLVMPKDLDYMKMEKIADTNDATITCTVPSNDNHYTLKCDIGNPLPAKKVANFRVYMMPSMRRGMSPSYEFYMEANSTNAEKDGSTMDNIISKNISIWVETDLAIDGTSLPDFDLYKASDYKSLENATKEEDLGPQVVHLYNFFNNGPSEIVEAVMLIHYPHQTVAGDTLMYMTNQPETSGSIVCDPHIAVNPWNLQLDQNLVRKSYLAERGAVGTSSSWGYIEKSYGHAGGATGVTIGAGRVLTEEEKRRLEHEDAQVESGDGSRIHAMRANQAAQSGGSTGGGRWHWDWNTTTTYDDGRHTGTVTMRNGSSANYGDQRIAQAGAGMYGGQQYYGNYNQQQGGNVQGHNVGGVQQQYGNHQQQGGVVTNANIQGQGAMGNGQVTAQGENMGAHNVRQHIQMANPSQSQGQYQSTHYVSGQPQRTTYTYTSSGGRYPQQQQQGHQQQQQYGVGSGASYNEFSNNGGADFGKIAAGGGGFRAGTMDLGTLNRANVDDEIRAQGGAAGGGGGGNSYTYHYSSGSPQTHTTYQQSSHSSSSGTPQMQGSYHQSYHSSSGSPQTHASYQQSSHSSSGSSNFDNKPYYGTDYYDDFTDPIQMQNSPSAPSRTRRDEPEEIGLNSPCRATKCETLRCVARNLKKGDQVWVGIRTRMVAKTMEKIAGSVPLNISTMAVSHVTKLPNIGTPTDDIIRTHEIYYKAIPEPTPVPDVVPLWVVVLAACVGALILLLLIFLLYKVGFFNRNRPADHTMERQPLRNGYHGDEHL</sequence>
<feature type="domain" description="Integrin alpha first immunoglubulin-like" evidence="15">
    <location>
        <begin position="510"/>
        <end position="669"/>
    </location>
</feature>
<evidence type="ECO:0000256" key="1">
    <source>
        <dbReference type="ARBA" id="ARBA00004479"/>
    </source>
</evidence>
<dbReference type="PANTHER" id="PTHR23220:SF133">
    <property type="entry name" value="INTEGRIN ALPHA-PS2"/>
    <property type="match status" value="1"/>
</dbReference>
<keyword evidence="3 13" id="KW-0812">Transmembrane</keyword>
<dbReference type="GO" id="GO:0008305">
    <property type="term" value="C:integrin complex"/>
    <property type="evidence" value="ECO:0007669"/>
    <property type="project" value="InterPro"/>
</dbReference>
<evidence type="ECO:0000259" key="15">
    <source>
        <dbReference type="Pfam" id="PF08441"/>
    </source>
</evidence>
<dbReference type="GO" id="GO:0005178">
    <property type="term" value="F:integrin binding"/>
    <property type="evidence" value="ECO:0007669"/>
    <property type="project" value="TreeGrafter"/>
</dbReference>
<dbReference type="STRING" id="35570.A0A1I8NLC9"/>
<dbReference type="InterPro" id="IPR000413">
    <property type="entry name" value="Integrin_alpha"/>
</dbReference>
<dbReference type="GO" id="GO:0048513">
    <property type="term" value="P:animal organ development"/>
    <property type="evidence" value="ECO:0007669"/>
    <property type="project" value="UniProtKB-ARBA"/>
</dbReference>
<evidence type="ECO:0000256" key="14">
    <source>
        <dbReference type="SAM" id="MobiDB-lite"/>
    </source>
</evidence>
<evidence type="ECO:0000256" key="4">
    <source>
        <dbReference type="ARBA" id="ARBA00022729"/>
    </source>
</evidence>
<evidence type="ECO:0000313" key="20">
    <source>
        <dbReference type="Proteomes" id="UP000095300"/>
    </source>
</evidence>
<feature type="repeat" description="FG-GAP" evidence="12">
    <location>
        <begin position="199"/>
        <end position="252"/>
    </location>
</feature>
<feature type="transmembrane region" description="Helical" evidence="13">
    <location>
        <begin position="1424"/>
        <end position="1448"/>
    </location>
</feature>
<evidence type="ECO:0000256" key="7">
    <source>
        <dbReference type="ARBA" id="ARBA00022989"/>
    </source>
</evidence>
<evidence type="ECO:0000256" key="6">
    <source>
        <dbReference type="ARBA" id="ARBA00022889"/>
    </source>
</evidence>
<dbReference type="EnsemblMetazoa" id="SCAU000019-RD">
    <property type="protein sequence ID" value="SCAU000019-PD"/>
    <property type="gene ID" value="SCAU000019"/>
</dbReference>
<evidence type="ECO:0000313" key="19">
    <source>
        <dbReference type="EnsemblMetazoa" id="SCAU000019-PC"/>
    </source>
</evidence>
<protein>
    <submittedName>
        <fullName evidence="19">Uncharacterized protein</fullName>
    </submittedName>
</protein>
<dbReference type="Proteomes" id="UP000095300">
    <property type="component" value="Unassembled WGS sequence"/>
</dbReference>
<dbReference type="GO" id="GO:0007160">
    <property type="term" value="P:cell-matrix adhesion"/>
    <property type="evidence" value="ECO:0007669"/>
    <property type="project" value="TreeGrafter"/>
</dbReference>
<gene>
    <name evidence="19" type="primary">106095876</name>
</gene>
<evidence type="ECO:0000256" key="12">
    <source>
        <dbReference type="PROSITE-ProRule" id="PRU00803"/>
    </source>
</evidence>
<dbReference type="EnsemblMetazoa" id="SCAU000019-RC">
    <property type="protein sequence ID" value="SCAU000019-PC"/>
    <property type="gene ID" value="SCAU000019"/>
</dbReference>
<dbReference type="Gene3D" id="1.20.5.930">
    <property type="entry name" value="Bicelle-embedded integrin alpha(iib) transmembrane segment"/>
    <property type="match status" value="1"/>
</dbReference>
<feature type="compositionally biased region" description="Polar residues" evidence="14">
    <location>
        <begin position="1120"/>
        <end position="1139"/>
    </location>
</feature>
<evidence type="ECO:0000256" key="8">
    <source>
        <dbReference type="ARBA" id="ARBA00023037"/>
    </source>
</evidence>
<name>A0A1I8NLC9_STOCA</name>
<reference evidence="19" key="2">
    <citation type="submission" date="2020-05" db="UniProtKB">
        <authorList>
            <consortium name="EnsemblMetazoa"/>
        </authorList>
    </citation>
    <scope>IDENTIFICATION</scope>
    <source>
        <strain evidence="19">USDA</strain>
    </source>
</reference>
<organism evidence="19 20">
    <name type="scientific">Stomoxys calcitrans</name>
    <name type="common">Stable fly</name>
    <name type="synonym">Conops calcitrans</name>
    <dbReference type="NCBI Taxonomy" id="35570"/>
    <lineage>
        <taxon>Eukaryota</taxon>
        <taxon>Metazoa</taxon>
        <taxon>Ecdysozoa</taxon>
        <taxon>Arthropoda</taxon>
        <taxon>Hexapoda</taxon>
        <taxon>Insecta</taxon>
        <taxon>Pterygota</taxon>
        <taxon>Neoptera</taxon>
        <taxon>Endopterygota</taxon>
        <taxon>Diptera</taxon>
        <taxon>Brachycera</taxon>
        <taxon>Muscomorpha</taxon>
        <taxon>Muscoidea</taxon>
        <taxon>Muscidae</taxon>
        <taxon>Stomoxys</taxon>
    </lineage>
</organism>
<proteinExistence type="inferred from homology"/>
<dbReference type="InterPro" id="IPR013649">
    <property type="entry name" value="Integrin_alpha_Ig-like_1"/>
</dbReference>
<keyword evidence="9 13" id="KW-0472">Membrane</keyword>
<dbReference type="Gene3D" id="2.130.10.130">
    <property type="entry name" value="Integrin alpha, N-terminal"/>
    <property type="match status" value="1"/>
</dbReference>
<dbReference type="Gene3D" id="2.60.40.1530">
    <property type="entry name" value="ntegrin, alpha v. Chain A, domain 4"/>
    <property type="match status" value="2"/>
</dbReference>
<dbReference type="GO" id="GO:0007157">
    <property type="term" value="P:heterophilic cell-cell adhesion via plasma membrane cell adhesion molecules"/>
    <property type="evidence" value="ECO:0007669"/>
    <property type="project" value="UniProtKB-ARBA"/>
</dbReference>
<dbReference type="KEGG" id="scac:106095876"/>
<keyword evidence="10 13" id="KW-0675">Receptor</keyword>
<comment type="similarity">
    <text evidence="2 13">Belongs to the integrin alpha chain family.</text>
</comment>
<feature type="repeat" description="FG-GAP" evidence="12">
    <location>
        <begin position="331"/>
        <end position="396"/>
    </location>
</feature>
<evidence type="ECO:0000256" key="5">
    <source>
        <dbReference type="ARBA" id="ARBA00022737"/>
    </source>
</evidence>
<reference evidence="18 20" key="1">
    <citation type="submission" date="2015-05" db="EMBL/GenBank/DDBJ databases">
        <authorList>
            <person name="Wilson R.K."/>
            <person name="Warren W.C."/>
            <person name="Olafson P."/>
        </authorList>
    </citation>
    <scope>NUCLEOTIDE SEQUENCE [LARGE SCALE GENOMIC DNA]</scope>
    <source>
        <strain evidence="18 20">USDA</strain>
    </source>
</reference>
<comment type="subcellular location">
    <subcellularLocation>
        <location evidence="1 13">Membrane</location>
        <topology evidence="1 13">Single-pass type I membrane protein</topology>
    </subcellularLocation>
</comment>
<feature type="repeat" description="FG-GAP" evidence="12">
    <location>
        <begin position="397"/>
        <end position="456"/>
    </location>
</feature>
<dbReference type="Gene3D" id="2.60.40.1510">
    <property type="entry name" value="ntegrin, alpha v. Chain A, domain 3"/>
    <property type="match status" value="1"/>
</dbReference>
<dbReference type="GO" id="GO:0048468">
    <property type="term" value="P:cell development"/>
    <property type="evidence" value="ECO:0007669"/>
    <property type="project" value="UniProtKB-ARBA"/>
</dbReference>
<keyword evidence="4" id="KW-0732">Signal</keyword>
<dbReference type="Gene3D" id="2.60.40.1460">
    <property type="entry name" value="Integrin domains. Chain A, domain 2"/>
    <property type="match status" value="1"/>
</dbReference>
<keyword evidence="7 13" id="KW-1133">Transmembrane helix</keyword>
<feature type="region of interest" description="Disordered" evidence="14">
    <location>
        <begin position="1216"/>
        <end position="1332"/>
    </location>
</feature>
<evidence type="ECO:0000256" key="3">
    <source>
        <dbReference type="ARBA" id="ARBA00022692"/>
    </source>
</evidence>
<keyword evidence="8 13" id="KW-0401">Integrin</keyword>
<dbReference type="Pfam" id="PF08441">
    <property type="entry name" value="Integrin_A_Ig_1"/>
    <property type="match status" value="1"/>
</dbReference>
<evidence type="ECO:0000256" key="9">
    <source>
        <dbReference type="ARBA" id="ARBA00023136"/>
    </source>
</evidence>
<evidence type="ECO:0000256" key="2">
    <source>
        <dbReference type="ARBA" id="ARBA00008054"/>
    </source>
</evidence>
<evidence type="ECO:0000256" key="13">
    <source>
        <dbReference type="RuleBase" id="RU003762"/>
    </source>
</evidence>
<dbReference type="InterPro" id="IPR048286">
    <property type="entry name" value="Integrin_alpha_Ig-like_3"/>
</dbReference>
<dbReference type="InterPro" id="IPR032695">
    <property type="entry name" value="Integrin_dom_sf"/>
</dbReference>
<dbReference type="InterPro" id="IPR048285">
    <property type="entry name" value="Integrin_alpha_Ig-like_2"/>
</dbReference>
<dbReference type="Pfam" id="PF20806">
    <property type="entry name" value="Integrin_A_Ig_3"/>
    <property type="match status" value="1"/>
</dbReference>
<dbReference type="GO" id="GO:0007229">
    <property type="term" value="P:integrin-mediated signaling pathway"/>
    <property type="evidence" value="ECO:0007669"/>
    <property type="project" value="UniProtKB-KW"/>
</dbReference>
<evidence type="ECO:0000256" key="10">
    <source>
        <dbReference type="ARBA" id="ARBA00023170"/>
    </source>
</evidence>
<dbReference type="Pfam" id="PF01839">
    <property type="entry name" value="FG-GAP"/>
    <property type="match status" value="2"/>
</dbReference>
<accession>A0A1I8NLC9</accession>
<dbReference type="EnsemblMetazoa" id="SCAU000019-RE">
    <property type="protein sequence ID" value="SCAU000019-PE"/>
    <property type="gene ID" value="SCAU000019"/>
</dbReference>
<dbReference type="PRINTS" id="PR01185">
    <property type="entry name" value="INTEGRINA"/>
</dbReference>
<dbReference type="SUPFAM" id="SSF69318">
    <property type="entry name" value="Integrin alpha N-terminal domain"/>
    <property type="match status" value="1"/>
</dbReference>
<dbReference type="PANTHER" id="PTHR23220">
    <property type="entry name" value="INTEGRIN ALPHA"/>
    <property type="match status" value="1"/>
</dbReference>
<dbReference type="InterPro" id="IPR028994">
    <property type="entry name" value="Integrin_alpha_N"/>
</dbReference>
<dbReference type="InterPro" id="IPR018184">
    <property type="entry name" value="Integrin_alpha_C_CS"/>
</dbReference>
<dbReference type="PROSITE" id="PS00242">
    <property type="entry name" value="INTEGRIN_ALPHA"/>
    <property type="match status" value="1"/>
</dbReference>
<dbReference type="Pfam" id="PF20805">
    <property type="entry name" value="Integrin_A_Ig_2"/>
    <property type="match status" value="1"/>
</dbReference>
<feature type="compositionally biased region" description="Gly residues" evidence="14">
    <location>
        <begin position="1219"/>
        <end position="1228"/>
    </location>
</feature>
<feature type="compositionally biased region" description="Low complexity" evidence="14">
    <location>
        <begin position="1140"/>
        <end position="1165"/>
    </location>
</feature>
<feature type="repeat" description="FG-GAP" evidence="12">
    <location>
        <begin position="463"/>
        <end position="525"/>
    </location>
</feature>
<keyword evidence="20" id="KW-1185">Reference proteome</keyword>
<feature type="compositionally biased region" description="Low complexity" evidence="14">
    <location>
        <begin position="1238"/>
        <end position="1291"/>
    </location>
</feature>
<keyword evidence="6 13" id="KW-0130">Cell adhesion</keyword>
<dbReference type="VEuPathDB" id="VectorBase:SCAU000019"/>
<feature type="domain" description="Integrin alpha second immunoglobulin-like" evidence="16">
    <location>
        <begin position="670"/>
        <end position="803"/>
    </location>
</feature>
<dbReference type="SMART" id="SM00191">
    <property type="entry name" value="Int_alpha"/>
    <property type="match status" value="6"/>
</dbReference>
<feature type="compositionally biased region" description="Polar residues" evidence="14">
    <location>
        <begin position="1311"/>
        <end position="1321"/>
    </location>
</feature>
<dbReference type="PROSITE" id="PS51470">
    <property type="entry name" value="FG_GAP"/>
    <property type="match status" value="6"/>
</dbReference>
<dbReference type="EnsemblMetazoa" id="SCAU000019-RA">
    <property type="protein sequence ID" value="SCAU000019-PA"/>
    <property type="gene ID" value="SCAU000019"/>
</dbReference>
<feature type="domain" description="Integrin alpha third immunoglobulin-like" evidence="17">
    <location>
        <begin position="820"/>
        <end position="926"/>
    </location>
</feature>